<dbReference type="EMBL" id="BQXS01013719">
    <property type="protein sequence ID" value="GKT29380.1"/>
    <property type="molecule type" value="Genomic_DNA"/>
</dbReference>
<accession>A0ABQ5KA29</accession>
<gene>
    <name evidence="1" type="ORF">ADUPG1_014084</name>
    <name evidence="2" type="ORF">ADUPG1_014085</name>
</gene>
<reference evidence="1" key="1">
    <citation type="submission" date="2022-03" db="EMBL/GenBank/DDBJ databases">
        <title>Draft genome sequence of Aduncisulcus paluster, a free-living microaerophilic Fornicata.</title>
        <authorList>
            <person name="Yuyama I."/>
            <person name="Kume K."/>
            <person name="Tamura T."/>
            <person name="Inagaki Y."/>
            <person name="Hashimoto T."/>
        </authorList>
    </citation>
    <scope>NUCLEOTIDE SEQUENCE</scope>
    <source>
        <strain evidence="1">NY0171</strain>
    </source>
</reference>
<feature type="non-terminal residue" evidence="1">
    <location>
        <position position="44"/>
    </location>
</feature>
<name>A0ABQ5KA29_9EUKA</name>
<sequence length="44" mass="4761">MEGNDTILRGDIASSNKIACDRRIAGNIHSKTANCESTCCHKII</sequence>
<dbReference type="Proteomes" id="UP001057375">
    <property type="component" value="Unassembled WGS sequence"/>
</dbReference>
<proteinExistence type="predicted"/>
<organism evidence="1 3">
    <name type="scientific">Aduncisulcus paluster</name>
    <dbReference type="NCBI Taxonomy" id="2918883"/>
    <lineage>
        <taxon>Eukaryota</taxon>
        <taxon>Metamonada</taxon>
        <taxon>Carpediemonas-like organisms</taxon>
        <taxon>Aduncisulcus</taxon>
    </lineage>
</organism>
<comment type="caution">
    <text evidence="1">The sequence shown here is derived from an EMBL/GenBank/DDBJ whole genome shotgun (WGS) entry which is preliminary data.</text>
</comment>
<evidence type="ECO:0000313" key="3">
    <source>
        <dbReference type="Proteomes" id="UP001057375"/>
    </source>
</evidence>
<evidence type="ECO:0000313" key="1">
    <source>
        <dbReference type="EMBL" id="GKT29380.1"/>
    </source>
</evidence>
<keyword evidence="3" id="KW-1185">Reference proteome</keyword>
<evidence type="ECO:0000313" key="2">
    <source>
        <dbReference type="EMBL" id="GKT29383.1"/>
    </source>
</evidence>
<protein>
    <submittedName>
        <fullName evidence="1">Uncharacterized protein</fullName>
    </submittedName>
</protein>
<dbReference type="EMBL" id="BQXS01013720">
    <property type="protein sequence ID" value="GKT29383.1"/>
    <property type="molecule type" value="Genomic_DNA"/>
</dbReference>